<evidence type="ECO:0000313" key="2">
    <source>
        <dbReference type="EMBL" id="GAA0725546.1"/>
    </source>
</evidence>
<dbReference type="Proteomes" id="UP001500339">
    <property type="component" value="Unassembled WGS sequence"/>
</dbReference>
<keyword evidence="1" id="KW-0472">Membrane</keyword>
<dbReference type="InterPro" id="IPR014867">
    <property type="entry name" value="Spore_coat_CotH_CotH2/3/7"/>
</dbReference>
<dbReference type="EMBL" id="BAAACF010000001">
    <property type="protein sequence ID" value="GAA0725546.1"/>
    <property type="molecule type" value="Genomic_DNA"/>
</dbReference>
<dbReference type="GO" id="GO:0016301">
    <property type="term" value="F:kinase activity"/>
    <property type="evidence" value="ECO:0007669"/>
    <property type="project" value="UniProtKB-KW"/>
</dbReference>
<keyword evidence="1" id="KW-0812">Transmembrane</keyword>
<feature type="transmembrane region" description="Helical" evidence="1">
    <location>
        <begin position="12"/>
        <end position="30"/>
    </location>
</feature>
<comment type="caution">
    <text evidence="2">The sequence shown here is derived from an EMBL/GenBank/DDBJ whole genome shotgun (WGS) entry which is preliminary data.</text>
</comment>
<reference evidence="2 3" key="1">
    <citation type="journal article" date="2019" name="Int. J. Syst. Evol. Microbiol.">
        <title>The Global Catalogue of Microorganisms (GCM) 10K type strain sequencing project: providing services to taxonomists for standard genome sequencing and annotation.</title>
        <authorList>
            <consortium name="The Broad Institute Genomics Platform"/>
            <consortium name="The Broad Institute Genome Sequencing Center for Infectious Disease"/>
            <person name="Wu L."/>
            <person name="Ma J."/>
        </authorList>
    </citation>
    <scope>NUCLEOTIDE SEQUENCE [LARGE SCALE GENOMIC DNA]</scope>
    <source>
        <strain evidence="2 3">JCM 1405</strain>
    </source>
</reference>
<keyword evidence="2" id="KW-0418">Kinase</keyword>
<name>A0ABN1J107_9CLOT</name>
<keyword evidence="2" id="KW-0808">Transferase</keyword>
<organism evidence="2 3">
    <name type="scientific">Clostridium malenominatum</name>
    <dbReference type="NCBI Taxonomy" id="1539"/>
    <lineage>
        <taxon>Bacteria</taxon>
        <taxon>Bacillati</taxon>
        <taxon>Bacillota</taxon>
        <taxon>Clostridia</taxon>
        <taxon>Eubacteriales</taxon>
        <taxon>Clostridiaceae</taxon>
        <taxon>Clostridium</taxon>
    </lineage>
</organism>
<proteinExistence type="predicted"/>
<dbReference type="RefSeq" id="WP_343769428.1">
    <property type="nucleotide sequence ID" value="NZ_BAAACF010000001.1"/>
</dbReference>
<protein>
    <submittedName>
        <fullName evidence="2">CotH kinase family protein</fullName>
    </submittedName>
</protein>
<keyword evidence="1" id="KW-1133">Transmembrane helix</keyword>
<feature type="transmembrane region" description="Helical" evidence="1">
    <location>
        <begin position="525"/>
        <end position="545"/>
    </location>
</feature>
<evidence type="ECO:0000313" key="3">
    <source>
        <dbReference type="Proteomes" id="UP001500339"/>
    </source>
</evidence>
<accession>A0ABN1J107</accession>
<sequence length="548" mass="64370">MKRKNNFSLRSFSLLIVVFLFIISISYGLLIEEYRKDGHINYNNKNDINNISDRFSLKEDNTVDENFRSSLPLIVIDTKGEEPKADTVWDKEKGYRVPVDYDPYVTGDIAIIDREDGVNSLKDEPSLKSNIRIRLRGNSSLSFDKKQYFIKFINKDGSKNKQNIMDMGEDWEWILNISMIDKSLLRNYIGFNIASKIMPYTPQVKFCEVIMKNGTKNMYKGVYLIMESIKQGSSRINIAEYDQHFVSTSYILRRDRFDEDGIMLNNYGTQAQITEGFLDIKYPTKNKITDRTIQYIEDDISEFEKIIYSKDPNVFLTYSEHINKQSFLDYFIINEFFANYDSKYNSIYMYKDNGGKISMGPVWDFDRSIDNFDHKSLKIESTAMHSATWFTQLLRDSNFVTSLIGRYHELRKTVLSDENIIKDIDGAVEYLGHARERDWHRWGYFYTSNYLNDISDENGNIILRNTKNYEEEVKKIKTVLIEHGRWLDDNIDSLYQFSEYSDKHNNYNWLYKLSQIAFGKSIETWSGGVLAVLFIGVFIISIVLIQRE</sequence>
<dbReference type="Pfam" id="PF08757">
    <property type="entry name" value="CotH"/>
    <property type="match status" value="1"/>
</dbReference>
<gene>
    <name evidence="2" type="ORF">GCM10008905_21040</name>
</gene>
<evidence type="ECO:0000256" key="1">
    <source>
        <dbReference type="SAM" id="Phobius"/>
    </source>
</evidence>
<keyword evidence="3" id="KW-1185">Reference proteome</keyword>